<reference evidence="2 4" key="2">
    <citation type="submission" date="2018-07" db="EMBL/GenBank/DDBJ databases">
        <title>The Genome Sequence of Enterococcus sp. DIV0659b.</title>
        <authorList>
            <consortium name="The Broad Institute Genomics Platform"/>
            <consortium name="The Broad Institute Genomic Center for Infectious Diseases"/>
            <person name="Earl A."/>
            <person name="Manson A."/>
            <person name="Schwartman J."/>
            <person name="Gilmore M."/>
            <person name="Abouelleil A."/>
            <person name="Cao P."/>
            <person name="Chapman S."/>
            <person name="Cusick C."/>
            <person name="Shea T."/>
            <person name="Young S."/>
            <person name="Neafsey D."/>
            <person name="Nusbaum C."/>
            <person name="Birren B."/>
        </authorList>
    </citation>
    <scope>NUCLEOTIDE SEQUENCE [LARGE SCALE GENOMIC DNA]</scope>
    <source>
        <strain evidence="2 4">4G2_DIV0659</strain>
    </source>
</reference>
<reference evidence="3" key="1">
    <citation type="submission" date="2017-05" db="EMBL/GenBank/DDBJ databases">
        <title>The Genome Sequence of Enterococcus sp. 4G2_DIV0659.</title>
        <authorList>
            <consortium name="The Broad Institute Genomics Platform"/>
            <consortium name="The Broad Institute Genomic Center for Infectious Diseases"/>
            <person name="Earl A."/>
            <person name="Manson A."/>
            <person name="Schwartman J."/>
            <person name="Gilmore M."/>
            <person name="Abouelleil A."/>
            <person name="Cao P."/>
            <person name="Chapman S."/>
            <person name="Cusick C."/>
            <person name="Shea T."/>
            <person name="Young S."/>
            <person name="Neafsey D."/>
            <person name="Nusbaum C."/>
            <person name="Birren B."/>
        </authorList>
    </citation>
    <scope>NUCLEOTIDE SEQUENCE [LARGE SCALE GENOMIC DNA]</scope>
    <source>
        <strain evidence="3">4G2_DIV0659</strain>
    </source>
</reference>
<sequence length="136" mass="14474">MGVKRWPAVSVLLAIAVNVVSVFLPLYSAGYPGSSTYITDSGGGVGKFVISICAFVGIWSVATILTKKRWLSILTGIVSILSSIVLALVNSFFLFSFNRIDITPGQGMILLFVGAGLLFICGIIMLATSKKQKIQV</sequence>
<keyword evidence="1" id="KW-0472">Membrane</keyword>
<keyword evidence="1" id="KW-0812">Transmembrane</keyword>
<evidence type="ECO:0000256" key="1">
    <source>
        <dbReference type="SAM" id="Phobius"/>
    </source>
</evidence>
<name>A0A242CCR5_9ENTE</name>
<proteinExistence type="predicted"/>
<dbReference type="AlphaFoldDB" id="A0A242CCR5"/>
<dbReference type="EMBL" id="NGLE01000003">
    <property type="protein sequence ID" value="OTO08001.1"/>
    <property type="molecule type" value="Genomic_DNA"/>
</dbReference>
<feature type="transmembrane region" description="Helical" evidence="1">
    <location>
        <begin position="107"/>
        <end position="127"/>
    </location>
</feature>
<gene>
    <name evidence="2" type="ORF">A5880_001165</name>
    <name evidence="3" type="ORF">A5880_002271</name>
</gene>
<protein>
    <submittedName>
        <fullName evidence="3">Uncharacterized protein</fullName>
    </submittedName>
</protein>
<evidence type="ECO:0000313" key="2">
    <source>
        <dbReference type="EMBL" id="MEI5993618.1"/>
    </source>
</evidence>
<evidence type="ECO:0000313" key="3">
    <source>
        <dbReference type="EMBL" id="OTO08001.1"/>
    </source>
</evidence>
<dbReference type="Proteomes" id="UP000195139">
    <property type="component" value="Unassembled WGS sequence"/>
</dbReference>
<accession>A0A242CCR5</accession>
<organism evidence="3">
    <name type="scientific">Candidatus Enterococcus mansonii</name>
    <dbReference type="NCBI Taxonomy" id="1834181"/>
    <lineage>
        <taxon>Bacteria</taxon>
        <taxon>Bacillati</taxon>
        <taxon>Bacillota</taxon>
        <taxon>Bacilli</taxon>
        <taxon>Lactobacillales</taxon>
        <taxon>Enterococcaceae</taxon>
        <taxon>Enterococcus</taxon>
    </lineage>
</organism>
<keyword evidence="1" id="KW-1133">Transmembrane helix</keyword>
<feature type="transmembrane region" description="Helical" evidence="1">
    <location>
        <begin position="7"/>
        <end position="28"/>
    </location>
</feature>
<keyword evidence="4" id="KW-1185">Reference proteome</keyword>
<dbReference type="EMBL" id="NGLE02000001">
    <property type="protein sequence ID" value="MEI5993618.1"/>
    <property type="molecule type" value="Genomic_DNA"/>
</dbReference>
<dbReference type="RefSeq" id="WP_086331143.1">
    <property type="nucleotide sequence ID" value="NZ_NGLE02000001.1"/>
</dbReference>
<feature type="transmembrane region" description="Helical" evidence="1">
    <location>
        <begin position="73"/>
        <end position="95"/>
    </location>
</feature>
<feature type="transmembrane region" description="Helical" evidence="1">
    <location>
        <begin position="48"/>
        <end position="66"/>
    </location>
</feature>
<comment type="caution">
    <text evidence="3">The sequence shown here is derived from an EMBL/GenBank/DDBJ whole genome shotgun (WGS) entry which is preliminary data.</text>
</comment>
<evidence type="ECO:0000313" key="4">
    <source>
        <dbReference type="Proteomes" id="UP000195139"/>
    </source>
</evidence>